<protein>
    <submittedName>
        <fullName evidence="2">Uncharacterized protein</fullName>
    </submittedName>
</protein>
<evidence type="ECO:0000313" key="2">
    <source>
        <dbReference type="EMBL" id="MBU3854385.1"/>
    </source>
</evidence>
<reference evidence="2" key="2">
    <citation type="submission" date="2021-04" db="EMBL/GenBank/DDBJ databases">
        <authorList>
            <person name="Gilroy R."/>
        </authorList>
    </citation>
    <scope>NUCLEOTIDE SEQUENCE</scope>
    <source>
        <strain evidence="2">G3-2149</strain>
    </source>
</reference>
<evidence type="ECO:0000313" key="3">
    <source>
        <dbReference type="Proteomes" id="UP000823865"/>
    </source>
</evidence>
<sequence length="137" mass="16692">MMQFWKKTRRVFIIKLTMMTLVLALLGRGVFWLCCPEYYFAGFPLVPLFFYIYGLIYIFLFEFFGSHKVKQLIWVYLGSKCMKLLLSVLFLLLYGLLCEEPVSRCFLTFILYYIGFLVFETEFFVRFEQIYRRKFEE</sequence>
<keyword evidence="1" id="KW-0472">Membrane</keyword>
<comment type="caution">
    <text evidence="2">The sequence shown here is derived from an EMBL/GenBank/DDBJ whole genome shotgun (WGS) entry which is preliminary data.</text>
</comment>
<dbReference type="Proteomes" id="UP000823865">
    <property type="component" value="Unassembled WGS sequence"/>
</dbReference>
<proteinExistence type="predicted"/>
<gene>
    <name evidence="2" type="ORF">H9789_11345</name>
</gene>
<organism evidence="2 3">
    <name type="scientific">Candidatus Paraprevotella stercoravium</name>
    <dbReference type="NCBI Taxonomy" id="2838725"/>
    <lineage>
        <taxon>Bacteria</taxon>
        <taxon>Pseudomonadati</taxon>
        <taxon>Bacteroidota</taxon>
        <taxon>Bacteroidia</taxon>
        <taxon>Bacteroidales</taxon>
        <taxon>Prevotellaceae</taxon>
        <taxon>Paraprevotella</taxon>
    </lineage>
</organism>
<feature type="transmembrane region" description="Helical" evidence="1">
    <location>
        <begin position="38"/>
        <end position="60"/>
    </location>
</feature>
<dbReference type="EMBL" id="JAHLFU010000229">
    <property type="protein sequence ID" value="MBU3854385.1"/>
    <property type="molecule type" value="Genomic_DNA"/>
</dbReference>
<accession>A0A9E2L9T1</accession>
<reference evidence="2" key="1">
    <citation type="journal article" date="2021" name="PeerJ">
        <title>Extensive microbial diversity within the chicken gut microbiome revealed by metagenomics and culture.</title>
        <authorList>
            <person name="Gilroy R."/>
            <person name="Ravi A."/>
            <person name="Getino M."/>
            <person name="Pursley I."/>
            <person name="Horton D.L."/>
            <person name="Alikhan N.F."/>
            <person name="Baker D."/>
            <person name="Gharbi K."/>
            <person name="Hall N."/>
            <person name="Watson M."/>
            <person name="Adriaenssens E.M."/>
            <person name="Foster-Nyarko E."/>
            <person name="Jarju S."/>
            <person name="Secka A."/>
            <person name="Antonio M."/>
            <person name="Oren A."/>
            <person name="Chaudhuri R.R."/>
            <person name="La Ragione R."/>
            <person name="Hildebrand F."/>
            <person name="Pallen M.J."/>
        </authorList>
    </citation>
    <scope>NUCLEOTIDE SEQUENCE</scope>
    <source>
        <strain evidence="2">G3-2149</strain>
    </source>
</reference>
<feature type="transmembrane region" description="Helical" evidence="1">
    <location>
        <begin position="72"/>
        <end position="94"/>
    </location>
</feature>
<feature type="transmembrane region" description="Helical" evidence="1">
    <location>
        <begin position="12"/>
        <end position="32"/>
    </location>
</feature>
<feature type="transmembrane region" description="Helical" evidence="1">
    <location>
        <begin position="106"/>
        <end position="125"/>
    </location>
</feature>
<keyword evidence="1" id="KW-1133">Transmembrane helix</keyword>
<keyword evidence="1" id="KW-0812">Transmembrane</keyword>
<dbReference type="AlphaFoldDB" id="A0A9E2L9T1"/>
<name>A0A9E2L9T1_9BACT</name>
<evidence type="ECO:0000256" key="1">
    <source>
        <dbReference type="SAM" id="Phobius"/>
    </source>
</evidence>